<dbReference type="Proteomes" id="UP000253741">
    <property type="component" value="Unassembled WGS sequence"/>
</dbReference>
<comment type="caution">
    <text evidence="4">The sequence shown here is derived from an EMBL/GenBank/DDBJ whole genome shotgun (WGS) entry which is preliminary data.</text>
</comment>
<feature type="compositionally biased region" description="Basic and acidic residues" evidence="1">
    <location>
        <begin position="374"/>
        <end position="391"/>
    </location>
</feature>
<protein>
    <recommendedName>
        <fullName evidence="6">Peptidase</fullName>
    </recommendedName>
</protein>
<feature type="transmembrane region" description="Helical" evidence="2">
    <location>
        <begin position="398"/>
        <end position="420"/>
    </location>
</feature>
<feature type="signal peptide" evidence="3">
    <location>
        <begin position="1"/>
        <end position="27"/>
    </location>
</feature>
<feature type="compositionally biased region" description="Low complexity" evidence="1">
    <location>
        <begin position="190"/>
        <end position="202"/>
    </location>
</feature>
<keyword evidence="2" id="KW-0472">Membrane</keyword>
<dbReference type="EMBL" id="QQNA01000125">
    <property type="protein sequence ID" value="RDG36970.1"/>
    <property type="molecule type" value="Genomic_DNA"/>
</dbReference>
<gene>
    <name evidence="4" type="ORF">DVH02_17145</name>
</gene>
<organism evidence="4 5">
    <name type="scientific">Streptomyces corynorhini</name>
    <dbReference type="NCBI Taxonomy" id="2282652"/>
    <lineage>
        <taxon>Bacteria</taxon>
        <taxon>Bacillati</taxon>
        <taxon>Actinomycetota</taxon>
        <taxon>Actinomycetes</taxon>
        <taxon>Kitasatosporales</taxon>
        <taxon>Streptomycetaceae</taxon>
        <taxon>Streptomyces</taxon>
    </lineage>
</organism>
<feature type="region of interest" description="Disordered" evidence="1">
    <location>
        <begin position="356"/>
        <end position="391"/>
    </location>
</feature>
<feature type="non-terminal residue" evidence="4">
    <location>
        <position position="433"/>
    </location>
</feature>
<feature type="chain" id="PRO_5039508800" description="Peptidase" evidence="3">
    <location>
        <begin position="28"/>
        <end position="433"/>
    </location>
</feature>
<accession>A0A370B580</accession>
<keyword evidence="5" id="KW-1185">Reference proteome</keyword>
<proteinExistence type="predicted"/>
<feature type="region of interest" description="Disordered" evidence="1">
    <location>
        <begin position="182"/>
        <end position="217"/>
    </location>
</feature>
<name>A0A370B580_9ACTN</name>
<evidence type="ECO:0000313" key="4">
    <source>
        <dbReference type="EMBL" id="RDG36970.1"/>
    </source>
</evidence>
<keyword evidence="2" id="KW-1133">Transmembrane helix</keyword>
<keyword evidence="3" id="KW-0732">Signal</keyword>
<dbReference type="AlphaFoldDB" id="A0A370B580"/>
<evidence type="ECO:0000313" key="5">
    <source>
        <dbReference type="Proteomes" id="UP000253741"/>
    </source>
</evidence>
<evidence type="ECO:0000256" key="1">
    <source>
        <dbReference type="SAM" id="MobiDB-lite"/>
    </source>
</evidence>
<sequence>MRTAGASAMCLAAVVCGPVAPRAQAWAADGPSPYAFEPGAERITGATTTSGARPLAEGVTYRDSIKSGSRLVYRLDLEASTSTYASAVAVPEPGSPVDSSDRIKVSLQNSEGSDCGSQEASIGSGSEFPRPLAAYAYRTADKSGYSCRDSGRYYLVVERLGDTPAASGSWDLEIRQVSEPGLAKAGPTRAPSAWPSASPVPAENGGTGERTGGSSFYDAKGLTGGEWTTEIEPGASLFYRIPVDWGQQIFVGADLSSSEQPDGERVNGAFSMALYNPARGFVASSNSLSYDGKQKTATLAPLPPVAYENRFGYRGGDRDMRFAGWYYLRVSLNPEVGAAFGEKPLPLTLRVDVEGEPKEGPAYAGPAGDFSVSPDDRDQAAGGRSREDEADKGATMTLVAAAGFGTGTALLVGLGVWTLITRRNAARDQRPHP</sequence>
<evidence type="ECO:0008006" key="6">
    <source>
        <dbReference type="Google" id="ProtNLM"/>
    </source>
</evidence>
<dbReference type="OrthoDB" id="4333421at2"/>
<evidence type="ECO:0000256" key="2">
    <source>
        <dbReference type="SAM" id="Phobius"/>
    </source>
</evidence>
<reference evidence="4 5" key="1">
    <citation type="submission" date="2018-07" db="EMBL/GenBank/DDBJ databases">
        <title>Streptomyces species from bats.</title>
        <authorList>
            <person name="Dunlap C."/>
        </authorList>
    </citation>
    <scope>NUCLEOTIDE SEQUENCE [LARGE SCALE GENOMIC DNA]</scope>
    <source>
        <strain evidence="4 5">AC230</strain>
    </source>
</reference>
<keyword evidence="2" id="KW-0812">Transmembrane</keyword>
<evidence type="ECO:0000256" key="3">
    <source>
        <dbReference type="SAM" id="SignalP"/>
    </source>
</evidence>